<organism evidence="2 3">
    <name type="scientific">Glaciihabitans arcticus</name>
    <dbReference type="NCBI Taxonomy" id="2668039"/>
    <lineage>
        <taxon>Bacteria</taxon>
        <taxon>Bacillati</taxon>
        <taxon>Actinomycetota</taxon>
        <taxon>Actinomycetes</taxon>
        <taxon>Micrococcales</taxon>
        <taxon>Microbacteriaceae</taxon>
        <taxon>Glaciihabitans</taxon>
    </lineage>
</organism>
<dbReference type="RefSeq" id="WP_130981557.1">
    <property type="nucleotide sequence ID" value="NZ_SISG01000001.1"/>
</dbReference>
<dbReference type="InterPro" id="IPR041698">
    <property type="entry name" value="Methyltransf_25"/>
</dbReference>
<comment type="caution">
    <text evidence="2">The sequence shown here is derived from an EMBL/GenBank/DDBJ whole genome shotgun (WGS) entry which is preliminary data.</text>
</comment>
<reference evidence="3" key="1">
    <citation type="submission" date="2019-02" db="EMBL/GenBank/DDBJ databases">
        <title>Glaciihabitans arcticus sp. nov., a psychrotolerant bacterium isolated from polar soil.</title>
        <authorList>
            <person name="Dahal R.H."/>
        </authorList>
    </citation>
    <scope>NUCLEOTIDE SEQUENCE [LARGE SCALE GENOMIC DNA]</scope>
    <source>
        <strain evidence="3">RP-3-7</strain>
    </source>
</reference>
<keyword evidence="2" id="KW-0489">Methyltransferase</keyword>
<dbReference type="PANTHER" id="PTHR43591:SF24">
    <property type="entry name" value="2-METHOXY-6-POLYPRENYL-1,4-BENZOQUINOL METHYLASE, MITOCHONDRIAL"/>
    <property type="match status" value="1"/>
</dbReference>
<dbReference type="SUPFAM" id="SSF53335">
    <property type="entry name" value="S-adenosyl-L-methionine-dependent methyltransferases"/>
    <property type="match status" value="1"/>
</dbReference>
<accession>A0A4Q9GR86</accession>
<evidence type="ECO:0000259" key="1">
    <source>
        <dbReference type="Pfam" id="PF13649"/>
    </source>
</evidence>
<proteinExistence type="predicted"/>
<dbReference type="GO" id="GO:0032259">
    <property type="term" value="P:methylation"/>
    <property type="evidence" value="ECO:0007669"/>
    <property type="project" value="UniProtKB-KW"/>
</dbReference>
<name>A0A4Q9GR86_9MICO</name>
<dbReference type="Proteomes" id="UP000294194">
    <property type="component" value="Unassembled WGS sequence"/>
</dbReference>
<gene>
    <name evidence="2" type="ORF">EYE40_08605</name>
</gene>
<keyword evidence="3" id="KW-1185">Reference proteome</keyword>
<dbReference type="PANTHER" id="PTHR43591">
    <property type="entry name" value="METHYLTRANSFERASE"/>
    <property type="match status" value="1"/>
</dbReference>
<dbReference type="EMBL" id="SISG01000001">
    <property type="protein sequence ID" value="TBN57446.1"/>
    <property type="molecule type" value="Genomic_DNA"/>
</dbReference>
<dbReference type="GO" id="GO:0008168">
    <property type="term" value="F:methyltransferase activity"/>
    <property type="evidence" value="ECO:0007669"/>
    <property type="project" value="UniProtKB-KW"/>
</dbReference>
<keyword evidence="2" id="KW-0808">Transferase</keyword>
<dbReference type="AlphaFoldDB" id="A0A4Q9GR86"/>
<dbReference type="CDD" id="cd02440">
    <property type="entry name" value="AdoMet_MTases"/>
    <property type="match status" value="1"/>
</dbReference>
<dbReference type="InterPro" id="IPR029063">
    <property type="entry name" value="SAM-dependent_MTases_sf"/>
</dbReference>
<evidence type="ECO:0000313" key="3">
    <source>
        <dbReference type="Proteomes" id="UP000294194"/>
    </source>
</evidence>
<feature type="domain" description="Methyltransferase" evidence="1">
    <location>
        <begin position="51"/>
        <end position="143"/>
    </location>
</feature>
<sequence length="284" mass="30272">MTDTMDANAVLKQKHRAMWALGNYPELATDIIADLGPRLVAAANVKSGDRVLDVAAGAGNAAIPAAMRGADVIASDLTPELLEVGKREAQMHGVTLDWQTADAEALPFDTASFDVTMSCVGVMFAPHHQATADELLRVTRPGGTIAVLNWTPQGFVGQMFATMKPYAAPPAPGAQPPPLWGDEAHVRELFGDAVRDVTARLDTVRISHFGSPEEFRDYFKSHYGPTIACYRNIGDDPERVAALDAELVALGERFAAASTDSGDAGSGTGFEMGWEYLLVTATRA</sequence>
<dbReference type="Gene3D" id="3.40.50.150">
    <property type="entry name" value="Vaccinia Virus protein VP39"/>
    <property type="match status" value="1"/>
</dbReference>
<protein>
    <submittedName>
        <fullName evidence="2">Class I SAM-dependent methyltransferase</fullName>
    </submittedName>
</protein>
<dbReference type="Pfam" id="PF13649">
    <property type="entry name" value="Methyltransf_25"/>
    <property type="match status" value="1"/>
</dbReference>
<evidence type="ECO:0000313" key="2">
    <source>
        <dbReference type="EMBL" id="TBN57446.1"/>
    </source>
</evidence>